<dbReference type="AlphaFoldDB" id="A0A9P5PTS3"/>
<keyword evidence="2" id="KW-0812">Transmembrane</keyword>
<name>A0A9P5PTS3_9AGAR</name>
<evidence type="ECO:0000313" key="4">
    <source>
        <dbReference type="Proteomes" id="UP000772434"/>
    </source>
</evidence>
<feature type="transmembrane region" description="Helical" evidence="2">
    <location>
        <begin position="130"/>
        <end position="156"/>
    </location>
</feature>
<gene>
    <name evidence="3" type="ORF">BDP27DRAFT_1422439</name>
</gene>
<organism evidence="3 4">
    <name type="scientific">Rhodocollybia butyracea</name>
    <dbReference type="NCBI Taxonomy" id="206335"/>
    <lineage>
        <taxon>Eukaryota</taxon>
        <taxon>Fungi</taxon>
        <taxon>Dikarya</taxon>
        <taxon>Basidiomycota</taxon>
        <taxon>Agaricomycotina</taxon>
        <taxon>Agaricomycetes</taxon>
        <taxon>Agaricomycetidae</taxon>
        <taxon>Agaricales</taxon>
        <taxon>Marasmiineae</taxon>
        <taxon>Omphalotaceae</taxon>
        <taxon>Rhodocollybia</taxon>
    </lineage>
</organism>
<sequence length="258" mass="27165">MVAGALAISFSSGTMIAPESLNITWSHNKKDKIPFFLEKIKLDKPGGPGLAIPVLVANSSANAGVSSIEFERSGLFVVVAVNAKTNKPIFTTVINVVSPTSLSVPVCTSLHTGSTWSMSDSTSTTTNNHVAASVVAGCVAGGITGLVLLSITFVLCRRRSRRKEASLSLQIPRPFYVESNAEANGAQVSGGIKPTELGAQTPKQSGVGETFWMVTTPRIEEKQHAASRYGNGAYDSDSDIDGSVTEVSEQPPAYALEY</sequence>
<dbReference type="Proteomes" id="UP000772434">
    <property type="component" value="Unassembled WGS sequence"/>
</dbReference>
<accession>A0A9P5PTS3</accession>
<feature type="region of interest" description="Disordered" evidence="1">
    <location>
        <begin position="224"/>
        <end position="258"/>
    </location>
</feature>
<proteinExistence type="predicted"/>
<comment type="caution">
    <text evidence="3">The sequence shown here is derived from an EMBL/GenBank/DDBJ whole genome shotgun (WGS) entry which is preliminary data.</text>
</comment>
<reference evidence="3" key="1">
    <citation type="submission" date="2020-11" db="EMBL/GenBank/DDBJ databases">
        <authorList>
            <consortium name="DOE Joint Genome Institute"/>
            <person name="Ahrendt S."/>
            <person name="Riley R."/>
            <person name="Andreopoulos W."/>
            <person name="Labutti K."/>
            <person name="Pangilinan J."/>
            <person name="Ruiz-Duenas F.J."/>
            <person name="Barrasa J.M."/>
            <person name="Sanchez-Garcia M."/>
            <person name="Camarero S."/>
            <person name="Miyauchi S."/>
            <person name="Serrano A."/>
            <person name="Linde D."/>
            <person name="Babiker R."/>
            <person name="Drula E."/>
            <person name="Ayuso-Fernandez I."/>
            <person name="Pacheco R."/>
            <person name="Padilla G."/>
            <person name="Ferreira P."/>
            <person name="Barriuso J."/>
            <person name="Kellner H."/>
            <person name="Castanera R."/>
            <person name="Alfaro M."/>
            <person name="Ramirez L."/>
            <person name="Pisabarro A.G."/>
            <person name="Kuo A."/>
            <person name="Tritt A."/>
            <person name="Lipzen A."/>
            <person name="He G."/>
            <person name="Yan M."/>
            <person name="Ng V."/>
            <person name="Cullen D."/>
            <person name="Martin F."/>
            <person name="Rosso M.-N."/>
            <person name="Henrissat B."/>
            <person name="Hibbett D."/>
            <person name="Martinez A.T."/>
            <person name="Grigoriev I.V."/>
        </authorList>
    </citation>
    <scope>NUCLEOTIDE SEQUENCE</scope>
    <source>
        <strain evidence="3">AH 40177</strain>
    </source>
</reference>
<keyword evidence="4" id="KW-1185">Reference proteome</keyword>
<keyword evidence="2" id="KW-1133">Transmembrane helix</keyword>
<evidence type="ECO:0000256" key="2">
    <source>
        <dbReference type="SAM" id="Phobius"/>
    </source>
</evidence>
<protein>
    <submittedName>
        <fullName evidence="3">Uncharacterized protein</fullName>
    </submittedName>
</protein>
<dbReference type="EMBL" id="JADNRY010000067">
    <property type="protein sequence ID" value="KAF9067835.1"/>
    <property type="molecule type" value="Genomic_DNA"/>
</dbReference>
<evidence type="ECO:0000313" key="3">
    <source>
        <dbReference type="EMBL" id="KAF9067835.1"/>
    </source>
</evidence>
<dbReference type="OrthoDB" id="3061965at2759"/>
<evidence type="ECO:0000256" key="1">
    <source>
        <dbReference type="SAM" id="MobiDB-lite"/>
    </source>
</evidence>
<keyword evidence="2" id="KW-0472">Membrane</keyword>